<feature type="region of interest" description="Disordered" evidence="1">
    <location>
        <begin position="393"/>
        <end position="467"/>
    </location>
</feature>
<feature type="compositionally biased region" description="Basic and acidic residues" evidence="1">
    <location>
        <begin position="758"/>
        <end position="783"/>
    </location>
</feature>
<reference evidence="3" key="1">
    <citation type="submission" date="2019-11" db="EMBL/GenBank/DDBJ databases">
        <authorList>
            <person name="Liu Y."/>
            <person name="Hou J."/>
            <person name="Li T.-Q."/>
            <person name="Guan C.-H."/>
            <person name="Wu X."/>
            <person name="Wu H.-Z."/>
            <person name="Ling F."/>
            <person name="Zhang R."/>
            <person name="Shi X.-G."/>
            <person name="Ren J.-P."/>
            <person name="Chen E.-F."/>
            <person name="Sun J.-M."/>
        </authorList>
    </citation>
    <scope>NUCLEOTIDE SEQUENCE</scope>
    <source>
        <strain evidence="3">Adult_tree_wgs_1</strain>
        <tissue evidence="3">Leaves</tissue>
    </source>
</reference>
<feature type="compositionally biased region" description="Polar residues" evidence="1">
    <location>
        <begin position="445"/>
        <end position="455"/>
    </location>
</feature>
<proteinExistence type="predicted"/>
<gene>
    <name evidence="3" type="ORF">RHSIM_Rhsim03G0160800</name>
</gene>
<protein>
    <recommendedName>
        <fullName evidence="2">Reverse transcriptase Ty1/copia-type domain-containing protein</fullName>
    </recommendedName>
</protein>
<accession>A0A834H788</accession>
<feature type="region of interest" description="Disordered" evidence="1">
    <location>
        <begin position="745"/>
        <end position="814"/>
    </location>
</feature>
<dbReference type="AlphaFoldDB" id="A0A834H788"/>
<sequence length="877" mass="98291">MAGINLLVDLNPSAIRKTIRSQQLEESLSTEDTGITLGIDFEEEDVMSVREMLEGEVQEFAHLQRNRIAKRSNSFTDVQAAMLTVMLNYYEGSFLLQVRNALHILGDLELSNFEVWFQRPKDGEWKLASRDLDIDILVVDIASEYGKALYGFKIWMLEIEESDLKEQERSSMDKTPSSSSSSLPLPISFNISHLFNIPMDRNNYLCWRSQFEDVLELHDLREVVSSKETPSKKLADGSINPAYSKDKLVLSWIKATSSAAIQTLLISCSTASEAWTVLEKRLSPLSKVHIRTLRDQVRTLKKDADKSVGDFLLHAKSLADSLAAAGSPISDNELIDYVIDALGLEYKDFITSLNHHPTTSFDEFYDLLLQEEHLLKRMTALSLSAGTAFATHRVPQNQQPSTNKQHQNINHNNHHHHHNRGHGGRHGRGRGGQYYSDNRGGQGGLYSSNNRGSTSHRLHVPDNRPPLLPTPTFTSLCQICNQQGHNAKVCPERGNFAYAAESVANTTFVTSLLPHTPVSSSPSTTILPPNSPTPLDTADSSPIPVPASADSTLPTPHTTPPTTPPCSEPASPNSSPPPNKFKSINAIVYGSDTIAINDFIELLCSVFDSRKLGNLGFFLGMEVTRTTDTLYLSQCRYATDLLSKFNMASCKPCSTPLLAHSRLSRLDAVRFTAPVVDHHPSSVRYDAHTKRVEQHAPPSRRLLRTRDMLLPKQLSPVLHVPRRARQLPPRLVQLVRPRRVLPCQVPVHPAEHRHRRHPEPSRRHEPRQDQADGYRGRDQDRAAQHQRRGRQGQDYHRSRQGQGREDKEGSARGDRRRCLHHLFGPLLRLLMLLAVQMELLTLISHFGREIRLGEISLDSMGLVVKIFIGIGIGLINI</sequence>
<keyword evidence="4" id="KW-1185">Reference proteome</keyword>
<name>A0A834H788_RHOSS</name>
<dbReference type="Pfam" id="PF14223">
    <property type="entry name" value="Retrotran_gag_2"/>
    <property type="match status" value="1"/>
</dbReference>
<evidence type="ECO:0000313" key="3">
    <source>
        <dbReference type="EMBL" id="KAF7148459.1"/>
    </source>
</evidence>
<dbReference type="PANTHER" id="PTHR47481:SF31">
    <property type="entry name" value="OS01G0873500 PROTEIN"/>
    <property type="match status" value="1"/>
</dbReference>
<feature type="compositionally biased region" description="Basic residues" evidence="1">
    <location>
        <begin position="412"/>
        <end position="429"/>
    </location>
</feature>
<evidence type="ECO:0000313" key="4">
    <source>
        <dbReference type="Proteomes" id="UP000626092"/>
    </source>
</evidence>
<dbReference type="Pfam" id="PF07727">
    <property type="entry name" value="RVT_2"/>
    <property type="match status" value="1"/>
</dbReference>
<feature type="compositionally biased region" description="Polar residues" evidence="1">
    <location>
        <begin position="394"/>
        <end position="409"/>
    </location>
</feature>
<dbReference type="PANTHER" id="PTHR47481">
    <property type="match status" value="1"/>
</dbReference>
<feature type="domain" description="Reverse transcriptase Ty1/copia-type" evidence="2">
    <location>
        <begin position="587"/>
        <end position="658"/>
    </location>
</feature>
<evidence type="ECO:0000256" key="1">
    <source>
        <dbReference type="SAM" id="MobiDB-lite"/>
    </source>
</evidence>
<evidence type="ECO:0000259" key="2">
    <source>
        <dbReference type="Pfam" id="PF07727"/>
    </source>
</evidence>
<dbReference type="EMBL" id="WJXA01000003">
    <property type="protein sequence ID" value="KAF7148459.1"/>
    <property type="molecule type" value="Genomic_DNA"/>
</dbReference>
<organism evidence="3 4">
    <name type="scientific">Rhododendron simsii</name>
    <name type="common">Sims's rhododendron</name>
    <dbReference type="NCBI Taxonomy" id="118357"/>
    <lineage>
        <taxon>Eukaryota</taxon>
        <taxon>Viridiplantae</taxon>
        <taxon>Streptophyta</taxon>
        <taxon>Embryophyta</taxon>
        <taxon>Tracheophyta</taxon>
        <taxon>Spermatophyta</taxon>
        <taxon>Magnoliopsida</taxon>
        <taxon>eudicotyledons</taxon>
        <taxon>Gunneridae</taxon>
        <taxon>Pentapetalae</taxon>
        <taxon>asterids</taxon>
        <taxon>Ericales</taxon>
        <taxon>Ericaceae</taxon>
        <taxon>Ericoideae</taxon>
        <taxon>Rhodoreae</taxon>
        <taxon>Rhododendron</taxon>
    </lineage>
</organism>
<dbReference type="InterPro" id="IPR013103">
    <property type="entry name" value="RVT_2"/>
</dbReference>
<feature type="compositionally biased region" description="Pro residues" evidence="1">
    <location>
        <begin position="557"/>
        <end position="567"/>
    </location>
</feature>
<feature type="compositionally biased region" description="Low complexity" evidence="1">
    <location>
        <begin position="516"/>
        <end position="528"/>
    </location>
</feature>
<feature type="compositionally biased region" description="Basic and acidic residues" evidence="1">
    <location>
        <begin position="791"/>
        <end position="813"/>
    </location>
</feature>
<feature type="region of interest" description="Disordered" evidence="1">
    <location>
        <begin position="516"/>
        <end position="578"/>
    </location>
</feature>
<comment type="caution">
    <text evidence="3">The sequence shown here is derived from an EMBL/GenBank/DDBJ whole genome shotgun (WGS) entry which is preliminary data.</text>
</comment>
<dbReference type="Proteomes" id="UP000626092">
    <property type="component" value="Unassembled WGS sequence"/>
</dbReference>
<dbReference type="OrthoDB" id="1708549at2759"/>